<dbReference type="OrthoDB" id="9989698at2759"/>
<accession>A0A814Q437</accession>
<dbReference type="EMBL" id="CAJNOO010001201">
    <property type="protein sequence ID" value="CAF1113987.1"/>
    <property type="molecule type" value="Genomic_DNA"/>
</dbReference>
<reference evidence="1" key="1">
    <citation type="submission" date="2021-02" db="EMBL/GenBank/DDBJ databases">
        <authorList>
            <person name="Nowell W R."/>
        </authorList>
    </citation>
    <scope>NUCLEOTIDE SEQUENCE</scope>
</reference>
<protein>
    <submittedName>
        <fullName evidence="1">Uncharacterized protein</fullName>
    </submittedName>
</protein>
<evidence type="ECO:0000313" key="1">
    <source>
        <dbReference type="EMBL" id="CAF1113987.1"/>
    </source>
</evidence>
<dbReference type="Proteomes" id="UP000663882">
    <property type="component" value="Unassembled WGS sequence"/>
</dbReference>
<sequence>MMFSNPISVQSCHEAVKTNAQIIVAVPKELFFRSSGKNDYLRRPFLSVYYKATQTRNETHFDATQSHKWLRIVEKVNYNPAPHDTT</sequence>
<name>A0A814Q437_9BILA</name>
<proteinExistence type="predicted"/>
<comment type="caution">
    <text evidence="1">The sequence shown here is derived from an EMBL/GenBank/DDBJ whole genome shotgun (WGS) entry which is preliminary data.</text>
</comment>
<organism evidence="1 2">
    <name type="scientific">Rotaria sordida</name>
    <dbReference type="NCBI Taxonomy" id="392033"/>
    <lineage>
        <taxon>Eukaryota</taxon>
        <taxon>Metazoa</taxon>
        <taxon>Spiralia</taxon>
        <taxon>Gnathifera</taxon>
        <taxon>Rotifera</taxon>
        <taxon>Eurotatoria</taxon>
        <taxon>Bdelloidea</taxon>
        <taxon>Philodinida</taxon>
        <taxon>Philodinidae</taxon>
        <taxon>Rotaria</taxon>
    </lineage>
</organism>
<dbReference type="AlphaFoldDB" id="A0A814Q437"/>
<gene>
    <name evidence="1" type="ORF">RFH988_LOCUS19987</name>
</gene>
<evidence type="ECO:0000313" key="2">
    <source>
        <dbReference type="Proteomes" id="UP000663882"/>
    </source>
</evidence>